<dbReference type="Proteomes" id="UP000308886">
    <property type="component" value="Unassembled WGS sequence"/>
</dbReference>
<gene>
    <name evidence="1" type="ORF">E5358_12650</name>
</gene>
<evidence type="ECO:0000313" key="1">
    <source>
        <dbReference type="EMBL" id="TGX80500.1"/>
    </source>
</evidence>
<keyword evidence="2" id="KW-1185">Reference proteome</keyword>
<accession>A0AC61QMM6</accession>
<protein>
    <submittedName>
        <fullName evidence="1">Uncharacterized protein</fullName>
    </submittedName>
</protein>
<name>A0AC61QMM6_9BACT</name>
<proteinExistence type="predicted"/>
<sequence>MATIKYRIDGVGWTFDTLKDAKYHVFLAYTREERKLYLRGCSIVGVKHGEDYSITHIRIDDEGNYFFSKTEKC</sequence>
<comment type="caution">
    <text evidence="1">The sequence shown here is derived from an EMBL/GenBank/DDBJ whole genome shotgun (WGS) entry which is preliminary data.</text>
</comment>
<dbReference type="EMBL" id="SRZC01000025">
    <property type="protein sequence ID" value="TGX80500.1"/>
    <property type="molecule type" value="Genomic_DNA"/>
</dbReference>
<organism evidence="1 2">
    <name type="scientific">Palleniella muris</name>
    <dbReference type="NCBI Taxonomy" id="3038145"/>
    <lineage>
        <taxon>Bacteria</taxon>
        <taxon>Pseudomonadati</taxon>
        <taxon>Bacteroidota</taxon>
        <taxon>Bacteroidia</taxon>
        <taxon>Bacteroidales</taxon>
        <taxon>Prevotellaceae</taxon>
        <taxon>Palleniella</taxon>
    </lineage>
</organism>
<evidence type="ECO:0000313" key="2">
    <source>
        <dbReference type="Proteomes" id="UP000308886"/>
    </source>
</evidence>
<reference evidence="1" key="1">
    <citation type="submission" date="2019-04" db="EMBL/GenBank/DDBJ databases">
        <title>Microbes associate with the intestines of laboratory mice.</title>
        <authorList>
            <person name="Navarre W."/>
            <person name="Wong E."/>
            <person name="Huang K."/>
            <person name="Tropini C."/>
            <person name="Ng K."/>
            <person name="Yu B."/>
        </authorList>
    </citation>
    <scope>NUCLEOTIDE SEQUENCE</scope>
    <source>
        <strain evidence="1">NM73_A23</strain>
    </source>
</reference>